<comment type="similarity">
    <text evidence="1">Belongs to the eukaryotic initiation factor 4E family.</text>
</comment>
<reference evidence="4" key="1">
    <citation type="journal article" date="2013" name="Genome Announc.">
        <title>Draft genome sequence of the grapevine dieback fungus Eutypa lata UCR-EL1.</title>
        <authorList>
            <person name="Blanco-Ulate B."/>
            <person name="Rolshausen P.E."/>
            <person name="Cantu D."/>
        </authorList>
    </citation>
    <scope>NUCLEOTIDE SEQUENCE [LARGE SCALE GENOMIC DNA]</scope>
    <source>
        <strain evidence="4">UCR-EL1</strain>
    </source>
</reference>
<sequence length="346" mass="38206">MDSKESIWSRRNNVSNLSLSTPSNGGDNSSFTRDYSSLTKRSAGPTSSHGRSNPFNATATTPSGGITSPTSGANQFGLGSGAFGFAGSAKTPKSSGNPFEQPMGPFGGGVKTPSTEKSAKDAMRSSTTSKPSMGSITEMETQQALSQSANPLRDGWVFWFRPPISKANGYVEYEKSVHAIAQVSTVEEFWAVYRHLNHPSMLPEKADYHLFKKGIRPIWEDDENKSGGKWILHLKKGVADRIWDDTMMACIGNELGEEYDEVCGVVLSVRNGEDVLSIWTRHDGQRNNKVRDALKRALDYKSPLNFVWKSHNESRAKANNHHHGENQGNKRTPHHNKTIRQPQENQ</sequence>
<name>M7TA73_EUTLA</name>
<evidence type="ECO:0000256" key="2">
    <source>
        <dbReference type="SAM" id="MobiDB-lite"/>
    </source>
</evidence>
<dbReference type="HOGENOM" id="CLU_043552_0_0_1"/>
<evidence type="ECO:0000313" key="3">
    <source>
        <dbReference type="EMBL" id="EMR63550.1"/>
    </source>
</evidence>
<dbReference type="Proteomes" id="UP000012174">
    <property type="component" value="Unassembled WGS sequence"/>
</dbReference>
<dbReference type="InterPro" id="IPR001040">
    <property type="entry name" value="TIF_eIF_4E"/>
</dbReference>
<proteinExistence type="inferred from homology"/>
<feature type="compositionally biased region" description="Polar residues" evidence="2">
    <location>
        <begin position="124"/>
        <end position="135"/>
    </location>
</feature>
<dbReference type="PROSITE" id="PS00813">
    <property type="entry name" value="IF4E"/>
    <property type="match status" value="1"/>
</dbReference>
<feature type="compositionally biased region" description="Low complexity" evidence="2">
    <location>
        <begin position="57"/>
        <end position="74"/>
    </location>
</feature>
<dbReference type="SUPFAM" id="SSF55418">
    <property type="entry name" value="eIF4e-like"/>
    <property type="match status" value="1"/>
</dbReference>
<dbReference type="Gene3D" id="3.30.760.10">
    <property type="entry name" value="RNA Cap, Translation Initiation Factor Eif4e"/>
    <property type="match status" value="1"/>
</dbReference>
<protein>
    <submittedName>
        <fullName evidence="3">Putative translation initiation factor eif4e3 protein</fullName>
    </submittedName>
</protein>
<feature type="region of interest" description="Disordered" evidence="2">
    <location>
        <begin position="315"/>
        <end position="346"/>
    </location>
</feature>
<feature type="region of interest" description="Disordered" evidence="2">
    <location>
        <begin position="1"/>
        <end position="74"/>
    </location>
</feature>
<keyword evidence="1" id="KW-0648">Protein biosynthesis</keyword>
<dbReference type="GO" id="GO:0000340">
    <property type="term" value="F:RNA 7-methylguanosine cap binding"/>
    <property type="evidence" value="ECO:0007669"/>
    <property type="project" value="TreeGrafter"/>
</dbReference>
<keyword evidence="1 3" id="KW-0396">Initiation factor</keyword>
<dbReference type="GO" id="GO:0016281">
    <property type="term" value="C:eukaryotic translation initiation factor 4F complex"/>
    <property type="evidence" value="ECO:0007669"/>
    <property type="project" value="TreeGrafter"/>
</dbReference>
<feature type="region of interest" description="Disordered" evidence="2">
    <location>
        <begin position="89"/>
        <end position="135"/>
    </location>
</feature>
<dbReference type="GO" id="GO:0003743">
    <property type="term" value="F:translation initiation factor activity"/>
    <property type="evidence" value="ECO:0007669"/>
    <property type="project" value="UniProtKB-KW"/>
</dbReference>
<dbReference type="eggNOG" id="KOG1669">
    <property type="taxonomic scope" value="Eukaryota"/>
</dbReference>
<keyword evidence="1" id="KW-0694">RNA-binding</keyword>
<keyword evidence="4" id="KW-1185">Reference proteome</keyword>
<dbReference type="STRING" id="1287681.M7TA73"/>
<dbReference type="Pfam" id="PF01652">
    <property type="entry name" value="IF4E"/>
    <property type="match status" value="1"/>
</dbReference>
<dbReference type="OrthoDB" id="590761at2759"/>
<feature type="compositionally biased region" description="Polar residues" evidence="2">
    <location>
        <begin position="21"/>
        <end position="56"/>
    </location>
</feature>
<dbReference type="EMBL" id="KB707209">
    <property type="protein sequence ID" value="EMR63550.1"/>
    <property type="molecule type" value="Genomic_DNA"/>
</dbReference>
<dbReference type="InterPro" id="IPR023398">
    <property type="entry name" value="TIF_eIF4e-like"/>
</dbReference>
<dbReference type="OMA" id="DNANLWT"/>
<dbReference type="PANTHER" id="PTHR11960">
    <property type="entry name" value="EUKARYOTIC TRANSLATION INITIATION FACTOR 4E RELATED"/>
    <property type="match status" value="1"/>
</dbReference>
<evidence type="ECO:0000256" key="1">
    <source>
        <dbReference type="RuleBase" id="RU004374"/>
    </source>
</evidence>
<accession>M7TA73</accession>
<dbReference type="KEGG" id="ela:UCREL1_9513"/>
<dbReference type="InterPro" id="IPR019770">
    <property type="entry name" value="TIF_eIF_4E_CS"/>
</dbReference>
<dbReference type="AlphaFoldDB" id="M7TA73"/>
<feature type="compositionally biased region" description="Low complexity" evidence="2">
    <location>
        <begin position="9"/>
        <end position="20"/>
    </location>
</feature>
<dbReference type="PANTHER" id="PTHR11960:SF18">
    <property type="entry name" value="EUKARYOTIC TRANSLATION INITIATION FACTOR 4E HOMOLOGOUS PROTEIN, ISOFORM B"/>
    <property type="match status" value="1"/>
</dbReference>
<organism evidence="3 4">
    <name type="scientific">Eutypa lata (strain UCR-EL1)</name>
    <name type="common">Grapevine dieback disease fungus</name>
    <name type="synonym">Eutypa armeniacae</name>
    <dbReference type="NCBI Taxonomy" id="1287681"/>
    <lineage>
        <taxon>Eukaryota</taxon>
        <taxon>Fungi</taxon>
        <taxon>Dikarya</taxon>
        <taxon>Ascomycota</taxon>
        <taxon>Pezizomycotina</taxon>
        <taxon>Sordariomycetes</taxon>
        <taxon>Xylariomycetidae</taxon>
        <taxon>Xylariales</taxon>
        <taxon>Diatrypaceae</taxon>
        <taxon>Eutypa</taxon>
    </lineage>
</organism>
<gene>
    <name evidence="3" type="ORF">UCREL1_9513</name>
</gene>
<evidence type="ECO:0000313" key="4">
    <source>
        <dbReference type="Proteomes" id="UP000012174"/>
    </source>
</evidence>